<gene>
    <name evidence="3" type="ORF">JF76_07920</name>
</gene>
<accession>A0A0F4LC07</accession>
<evidence type="ECO:0000259" key="2">
    <source>
        <dbReference type="Pfam" id="PF04892"/>
    </source>
</evidence>
<dbReference type="EMBL" id="JXBY01000018">
    <property type="protein sequence ID" value="KJY55848.1"/>
    <property type="molecule type" value="Genomic_DNA"/>
</dbReference>
<feature type="transmembrane region" description="Helical" evidence="1">
    <location>
        <begin position="65"/>
        <end position="85"/>
    </location>
</feature>
<evidence type="ECO:0000313" key="4">
    <source>
        <dbReference type="Proteomes" id="UP000033533"/>
    </source>
</evidence>
<dbReference type="AlphaFoldDB" id="A0A0F4LC07"/>
<feature type="transmembrane region" description="Helical" evidence="1">
    <location>
        <begin position="181"/>
        <end position="200"/>
    </location>
</feature>
<feature type="transmembrane region" description="Helical" evidence="1">
    <location>
        <begin position="36"/>
        <end position="53"/>
    </location>
</feature>
<evidence type="ECO:0000313" key="3">
    <source>
        <dbReference type="EMBL" id="KJY55848.1"/>
    </source>
</evidence>
<protein>
    <recommendedName>
        <fullName evidence="2">VanZ-like domain-containing protein</fullName>
    </recommendedName>
</protein>
<name>A0A0F4LC07_9LACO</name>
<dbReference type="OrthoDB" id="4822551at2"/>
<organism evidence="3 4">
    <name type="scientific">Lactobacillus kullabergensis</name>
    <dbReference type="NCBI Taxonomy" id="1218493"/>
    <lineage>
        <taxon>Bacteria</taxon>
        <taxon>Bacillati</taxon>
        <taxon>Bacillota</taxon>
        <taxon>Bacilli</taxon>
        <taxon>Lactobacillales</taxon>
        <taxon>Lactobacillaceae</taxon>
        <taxon>Lactobacillus</taxon>
    </lineage>
</organism>
<dbReference type="RefSeq" id="WP_045927928.1">
    <property type="nucleotide sequence ID" value="NZ_JBHSZS010000009.1"/>
</dbReference>
<reference evidence="3 4" key="1">
    <citation type="submission" date="2014-12" db="EMBL/GenBank/DDBJ databases">
        <title>Comparative genomics of the lactic acid bacteria isolated from the honey bee gut.</title>
        <authorList>
            <person name="Ellegaard K.M."/>
            <person name="Tamarit D."/>
            <person name="Javelind E."/>
            <person name="Olofsson T."/>
            <person name="Andersson S.G."/>
            <person name="Vasquez A."/>
        </authorList>
    </citation>
    <scope>NUCLEOTIDE SEQUENCE [LARGE SCALE GENOMIC DNA]</scope>
    <source>
        <strain evidence="3 4">Biut2</strain>
    </source>
</reference>
<dbReference type="PANTHER" id="PTHR36834">
    <property type="entry name" value="MEMBRANE PROTEIN-RELATED"/>
    <property type="match status" value="1"/>
</dbReference>
<keyword evidence="1" id="KW-1133">Transmembrane helix</keyword>
<dbReference type="Pfam" id="PF04892">
    <property type="entry name" value="VanZ"/>
    <property type="match status" value="1"/>
</dbReference>
<feature type="transmembrane region" description="Helical" evidence="1">
    <location>
        <begin position="149"/>
        <end position="169"/>
    </location>
</feature>
<comment type="caution">
    <text evidence="3">The sequence shown here is derived from an EMBL/GenBank/DDBJ whole genome shotgun (WGS) entry which is preliminary data.</text>
</comment>
<keyword evidence="1" id="KW-0812">Transmembrane</keyword>
<evidence type="ECO:0000256" key="1">
    <source>
        <dbReference type="SAM" id="Phobius"/>
    </source>
</evidence>
<feature type="domain" description="VanZ-like" evidence="2">
    <location>
        <begin position="68"/>
        <end position="197"/>
    </location>
</feature>
<dbReference type="InterPro" id="IPR053150">
    <property type="entry name" value="Teicoplanin_resist-assoc"/>
</dbReference>
<feature type="transmembrane region" description="Helical" evidence="1">
    <location>
        <begin position="121"/>
        <end position="142"/>
    </location>
</feature>
<dbReference type="Proteomes" id="UP000033533">
    <property type="component" value="Unassembled WGS sequence"/>
</dbReference>
<dbReference type="STRING" id="1218493.JF76_07920"/>
<dbReference type="PATRIC" id="fig|1218493.3.peg.838"/>
<dbReference type="PANTHER" id="PTHR36834:SF1">
    <property type="entry name" value="INTEGRAL MEMBRANE PROTEIN"/>
    <property type="match status" value="1"/>
</dbReference>
<sequence length="208" mass="24783">MIFLGPLYNLLSQLYATKINHFALIKLIVLALDKTIFYFLFFMVIRLIWLMTIRSRRTIKSEASVWLFAFYLILVLMLTTFRNTYFPWNLTLNLHRPLNEINFVFLRETWKMYHAPSRLDFVYNSLGNILCFIPFGFLSPFVFSKKQTFWRVVLAGVIFSVFIEGMQFLLETGVTDIDDVFFNSCGTVIGYFCYWLVIIFRRKTRKTN</sequence>
<keyword evidence="1" id="KW-0472">Membrane</keyword>
<dbReference type="InterPro" id="IPR006976">
    <property type="entry name" value="VanZ-like"/>
</dbReference>
<dbReference type="HOGENOM" id="CLU_077618_4_2_9"/>
<proteinExistence type="predicted"/>